<gene>
    <name evidence="3" type="ORF">JZL65_06675</name>
</gene>
<dbReference type="EMBL" id="CP071137">
    <property type="protein sequence ID" value="QWY78741.1"/>
    <property type="molecule type" value="Genomic_DNA"/>
</dbReference>
<evidence type="ECO:0000313" key="4">
    <source>
        <dbReference type="Proteomes" id="UP000683551"/>
    </source>
</evidence>
<feature type="region of interest" description="Disordered" evidence="1">
    <location>
        <begin position="1046"/>
        <end position="1065"/>
    </location>
</feature>
<evidence type="ECO:0000256" key="1">
    <source>
        <dbReference type="SAM" id="MobiDB-lite"/>
    </source>
</evidence>
<dbReference type="Pfam" id="PF13429">
    <property type="entry name" value="TPR_15"/>
    <property type="match status" value="1"/>
</dbReference>
<evidence type="ECO:0000259" key="2">
    <source>
        <dbReference type="Pfam" id="PF24604"/>
    </source>
</evidence>
<protein>
    <submittedName>
        <fullName evidence="3">Tetratricopeptide repeat protein</fullName>
    </submittedName>
</protein>
<dbReference type="InterPro" id="IPR057306">
    <property type="entry name" value="B-barrel_PelB_C"/>
</dbReference>
<accession>A0A9E6SZ99</accession>
<dbReference type="Gene3D" id="1.25.40.10">
    <property type="entry name" value="Tetratricopeptide repeat domain"/>
    <property type="match status" value="1"/>
</dbReference>
<dbReference type="InterPro" id="IPR011990">
    <property type="entry name" value="TPR-like_helical_dom_sf"/>
</dbReference>
<name>A0A9E6SZ99_9PROT</name>
<proteinExistence type="predicted"/>
<evidence type="ECO:0000313" key="3">
    <source>
        <dbReference type="EMBL" id="QWY78741.1"/>
    </source>
</evidence>
<dbReference type="SUPFAM" id="SSF48452">
    <property type="entry name" value="TPR-like"/>
    <property type="match status" value="1"/>
</dbReference>
<feature type="domain" description="PelB C-terminal" evidence="2">
    <location>
        <begin position="1102"/>
        <end position="1404"/>
    </location>
</feature>
<reference evidence="3" key="1">
    <citation type="submission" date="2021-02" db="EMBL/GenBank/DDBJ databases">
        <title>Comparative genomics of Ferrovum myxofaciens strains, predominant extremophile bacteria forming large biofilm stalactites in acid mine ecosystems.</title>
        <authorList>
            <person name="Burkartova K."/>
            <person name="Ridl J."/>
            <person name="Pajer P."/>
            <person name="Falteisek L."/>
        </authorList>
    </citation>
    <scope>NUCLEOTIDE SEQUENCE</scope>
    <source>
        <strain evidence="3">MI1III</strain>
    </source>
</reference>
<dbReference type="RefSeq" id="WP_273146003.1">
    <property type="nucleotide sequence ID" value="NZ_CP053675.1"/>
</dbReference>
<sequence length="1405" mass="156901">MTLRFIVMIEREQIIRPWLTLILGAGILLSMAAAYQGNEAFLKTVDPFKPTGISIAYLESRLAGHPDQPAMLETLAWQYMTLGHWDAALKTAQRLEDLGGKQDRARALFIRVRVAEQRAFEYPLQSIQRAHYLGETRQLLNRTLDYHWDVPTLEYLVRMARDSSNFDVMSQDYQALAVQDPERARLWYARYGKAALDSQHYTLAAEAFFQVEGLSRSVSDKRRAWAAGIGALEAGNQVAAACVAADAHMAGMEMDPEAVATMLKLARRAQRHDLEVKYAKLLLQLSRREESIGPAVRWVHWDGPTSGSARRYFHRHGSRFSDGVPGAVLWAKSPARFHRSADQEPAINGLGVGAESGVNDEDATFARDVTPEIEQSSTQGARAPKSGGWAAPAGPHPKNLEDFELMYSAFVGNGQLKEAEAVCLKALERHLDPAVWTKRLAQVALWNGQPKVALENWMIYAQATHNEEAWQNVLRIARQTNDDRSYLTALLHESERNPEDLELIGKIIAAHERLAEPEASLDFLKARAVGSMRVPMLERYAQLAEDLGDEDKALWALHRLQADYGPSPRYAIDIADIDLQKKNPQAAFDELTQVKSRVGVDKVNAPFWRAYAEVADLSHHDQAASEGHKKLLETGGYDDDDLLDMENYYAGYPLDAGRLFELQFRLTGKLQSLLNAMGSYSTARAWGRVYALLQGLTAKQRAEFETNADFLMARGDYFLRSGHWKLALADMHQAMMLPQVGDTQRVAYLWALVDFGADDELKTVLYGWRHRIEADSIYWGVAGAAYVRLNQPERALGYLSREAKEMKDDPQWLLILSYAQEDSGDEASAWRSRRAAWSRLNALISAPLQPSSSIRNLVSRGNALQPVTPVLDMGGVESPLAIRVSLSQLFVNGDASLDYLTQLLQRRRWRKRSGDSPEAAESLLGNLRAFQDVPLTTGDDCLEELDAEGLSPEAKKKVVLSERCRVSNAAKDVATSWALGGEHNDLARAWLAQEYGNRLLHSTDARITLALAENDQETLARLVDDQESKIQVDQRVESLERLGRRADAQTTAFEGGENAPNNTTRHEIEREVLLTPSDNISQNQDPSPGPYWSPQGYITPSVVAGMNVSTWSPLSYVEKSAGVGFALNNEYTLDAEAIQRTQTDLNTRQVAYVPAQDNSMAVTLGDHTDARDYAVTVGHRSAWYAFDTYSGSAQYNWSPTLKARVMAGWNQFTDLSPVIQVMGMKNMVDMSLEWLFAPRWFLKTSVEGDRFNAQNGEYLGNGLLYSMEMGYQLMSSMPNWNLRFVTYEGRFNSAGNVVLPQLATLVPRGQAVNTAFFMPGNISQYGLMTGYGTDYENNYLRPGWQPYVDAGVVNDTILGLLPQISAGLAGPIFGGDYARIYYFHETAPGSTESMTQTGVSYRYFY</sequence>
<organism evidence="3 4">
    <name type="scientific">Ferrovum myxofaciens</name>
    <dbReference type="NCBI Taxonomy" id="416213"/>
    <lineage>
        <taxon>Bacteria</taxon>
        <taxon>Pseudomonadati</taxon>
        <taxon>Pseudomonadota</taxon>
        <taxon>Betaproteobacteria</taxon>
        <taxon>Ferrovales</taxon>
        <taxon>Ferrovaceae</taxon>
        <taxon>Ferrovum</taxon>
    </lineage>
</organism>
<dbReference type="Pfam" id="PF24604">
    <property type="entry name" value="B-barrel_PelB_C"/>
    <property type="match status" value="1"/>
</dbReference>
<dbReference type="Proteomes" id="UP000683551">
    <property type="component" value="Chromosome"/>
</dbReference>
<feature type="region of interest" description="Disordered" evidence="1">
    <location>
        <begin position="370"/>
        <end position="392"/>
    </location>
</feature>